<keyword evidence="2 4" id="KW-0413">Isomerase</keyword>
<sequence>MPTINVQLFADRTLEQKRAFIKAVTEATCLTLGSSPESVEIIIQDMKGEDWAPGSKPWSD</sequence>
<gene>
    <name evidence="4" type="ORF">ACFOFO_09175</name>
</gene>
<feature type="domain" description="4-oxalocrotonate tautomerase-like" evidence="3">
    <location>
        <begin position="2"/>
        <end position="56"/>
    </location>
</feature>
<dbReference type="RefSeq" id="WP_390325907.1">
    <property type="nucleotide sequence ID" value="NZ_JBHRTP010000024.1"/>
</dbReference>
<protein>
    <submittedName>
        <fullName evidence="4">4-oxalocrotonate tautomerase</fullName>
        <ecNumber evidence="4">5.3.2.6</ecNumber>
    </submittedName>
</protein>
<dbReference type="PANTHER" id="PTHR35530">
    <property type="entry name" value="TAUTOMERASE-RELATED"/>
    <property type="match status" value="1"/>
</dbReference>
<comment type="caution">
    <text evidence="4">The sequence shown here is derived from an EMBL/GenBank/DDBJ whole genome shotgun (WGS) entry which is preliminary data.</text>
</comment>
<dbReference type="PANTHER" id="PTHR35530:SF1">
    <property type="entry name" value="2-HYDROXYMUCONATE TAUTOMERASE"/>
    <property type="match status" value="1"/>
</dbReference>
<dbReference type="InterPro" id="IPR014347">
    <property type="entry name" value="Tautomerase/MIF_sf"/>
</dbReference>
<accession>A0ABV7EZG5</accession>
<evidence type="ECO:0000313" key="5">
    <source>
        <dbReference type="Proteomes" id="UP001595530"/>
    </source>
</evidence>
<dbReference type="SUPFAM" id="SSF55331">
    <property type="entry name" value="Tautomerase/MIF"/>
    <property type="match status" value="1"/>
</dbReference>
<keyword evidence="5" id="KW-1185">Reference proteome</keyword>
<dbReference type="Proteomes" id="UP001595530">
    <property type="component" value="Unassembled WGS sequence"/>
</dbReference>
<dbReference type="EC" id="5.3.2.6" evidence="4"/>
<evidence type="ECO:0000256" key="1">
    <source>
        <dbReference type="ARBA" id="ARBA00006723"/>
    </source>
</evidence>
<evidence type="ECO:0000259" key="3">
    <source>
        <dbReference type="Pfam" id="PF01361"/>
    </source>
</evidence>
<name>A0ABV7EZG5_9BURK</name>
<reference evidence="5" key="1">
    <citation type="journal article" date="2019" name="Int. J. Syst. Evol. Microbiol.">
        <title>The Global Catalogue of Microorganisms (GCM) 10K type strain sequencing project: providing services to taxonomists for standard genome sequencing and annotation.</title>
        <authorList>
            <consortium name="The Broad Institute Genomics Platform"/>
            <consortium name="The Broad Institute Genome Sequencing Center for Infectious Disease"/>
            <person name="Wu L."/>
            <person name="Ma J."/>
        </authorList>
    </citation>
    <scope>NUCLEOTIDE SEQUENCE [LARGE SCALE GENOMIC DNA]</scope>
    <source>
        <strain evidence="5">KCTC 42986</strain>
    </source>
</reference>
<proteinExistence type="inferred from homology"/>
<dbReference type="GO" id="GO:0016853">
    <property type="term" value="F:isomerase activity"/>
    <property type="evidence" value="ECO:0007669"/>
    <property type="project" value="UniProtKB-KW"/>
</dbReference>
<dbReference type="NCBIfam" id="NF001966">
    <property type="entry name" value="PRK00745.1"/>
    <property type="match status" value="1"/>
</dbReference>
<evidence type="ECO:0000256" key="2">
    <source>
        <dbReference type="ARBA" id="ARBA00023235"/>
    </source>
</evidence>
<dbReference type="Pfam" id="PF01361">
    <property type="entry name" value="Tautomerase"/>
    <property type="match status" value="1"/>
</dbReference>
<organism evidence="4 5">
    <name type="scientific">Undibacterium arcticum</name>
    <dbReference type="NCBI Taxonomy" id="1762892"/>
    <lineage>
        <taxon>Bacteria</taxon>
        <taxon>Pseudomonadati</taxon>
        <taxon>Pseudomonadota</taxon>
        <taxon>Betaproteobacteria</taxon>
        <taxon>Burkholderiales</taxon>
        <taxon>Oxalobacteraceae</taxon>
        <taxon>Undibacterium</taxon>
    </lineage>
</organism>
<dbReference type="Gene3D" id="3.30.429.10">
    <property type="entry name" value="Macrophage Migration Inhibitory Factor"/>
    <property type="match status" value="1"/>
</dbReference>
<evidence type="ECO:0000313" key="4">
    <source>
        <dbReference type="EMBL" id="MFC3108129.1"/>
    </source>
</evidence>
<dbReference type="EMBL" id="JBHRTP010000024">
    <property type="protein sequence ID" value="MFC3108129.1"/>
    <property type="molecule type" value="Genomic_DNA"/>
</dbReference>
<dbReference type="InterPro" id="IPR004370">
    <property type="entry name" value="4-OT-like_dom"/>
</dbReference>
<comment type="similarity">
    <text evidence="1">Belongs to the 4-oxalocrotonate tautomerase family.</text>
</comment>